<dbReference type="Proteomes" id="UP000789405">
    <property type="component" value="Unassembled WGS sequence"/>
</dbReference>
<protein>
    <submittedName>
        <fullName evidence="1">11316_t:CDS:1</fullName>
    </submittedName>
</protein>
<comment type="caution">
    <text evidence="1">The sequence shown here is derived from an EMBL/GenBank/DDBJ whole genome shotgun (WGS) entry which is preliminary data.</text>
</comment>
<dbReference type="EMBL" id="CAJVPY010007733">
    <property type="protein sequence ID" value="CAG8684829.1"/>
    <property type="molecule type" value="Genomic_DNA"/>
</dbReference>
<gene>
    <name evidence="1" type="ORF">DERYTH_LOCUS12035</name>
</gene>
<accession>A0A9N9EMV5</accession>
<sequence>MDIDLDSCSIHCLITSLGSAEIKETEEEVEVAQVIIAVESEAGKKYITL</sequence>
<organism evidence="1 2">
    <name type="scientific">Dentiscutata erythropus</name>
    <dbReference type="NCBI Taxonomy" id="1348616"/>
    <lineage>
        <taxon>Eukaryota</taxon>
        <taxon>Fungi</taxon>
        <taxon>Fungi incertae sedis</taxon>
        <taxon>Mucoromycota</taxon>
        <taxon>Glomeromycotina</taxon>
        <taxon>Glomeromycetes</taxon>
        <taxon>Diversisporales</taxon>
        <taxon>Gigasporaceae</taxon>
        <taxon>Dentiscutata</taxon>
    </lineage>
</organism>
<evidence type="ECO:0000313" key="2">
    <source>
        <dbReference type="Proteomes" id="UP000789405"/>
    </source>
</evidence>
<keyword evidence="2" id="KW-1185">Reference proteome</keyword>
<proteinExistence type="predicted"/>
<name>A0A9N9EMV5_9GLOM</name>
<reference evidence="1" key="1">
    <citation type="submission" date="2021-06" db="EMBL/GenBank/DDBJ databases">
        <authorList>
            <person name="Kallberg Y."/>
            <person name="Tangrot J."/>
            <person name="Rosling A."/>
        </authorList>
    </citation>
    <scope>NUCLEOTIDE SEQUENCE</scope>
    <source>
        <strain evidence="1">MA453B</strain>
    </source>
</reference>
<dbReference type="AlphaFoldDB" id="A0A9N9EMV5"/>
<evidence type="ECO:0000313" key="1">
    <source>
        <dbReference type="EMBL" id="CAG8684829.1"/>
    </source>
</evidence>